<accession>A0ABP8ZDQ7</accession>
<feature type="signal peptide" evidence="1">
    <location>
        <begin position="1"/>
        <end position="32"/>
    </location>
</feature>
<evidence type="ECO:0000313" key="4">
    <source>
        <dbReference type="Proteomes" id="UP001499882"/>
    </source>
</evidence>
<dbReference type="Pfam" id="PF12849">
    <property type="entry name" value="PBP_like_2"/>
    <property type="match status" value="1"/>
</dbReference>
<gene>
    <name evidence="3" type="ORF">GCM10023350_44160</name>
</gene>
<evidence type="ECO:0000259" key="2">
    <source>
        <dbReference type="Pfam" id="PF12849"/>
    </source>
</evidence>
<reference evidence="4" key="1">
    <citation type="journal article" date="2019" name="Int. J. Syst. Evol. Microbiol.">
        <title>The Global Catalogue of Microorganisms (GCM) 10K type strain sequencing project: providing services to taxonomists for standard genome sequencing and annotation.</title>
        <authorList>
            <consortium name="The Broad Institute Genomics Platform"/>
            <consortium name="The Broad Institute Genome Sequencing Center for Infectious Disease"/>
            <person name="Wu L."/>
            <person name="Ma J."/>
        </authorList>
    </citation>
    <scope>NUCLEOTIDE SEQUENCE [LARGE SCALE GENOMIC DNA]</scope>
    <source>
        <strain evidence="4">JCM 18532</strain>
    </source>
</reference>
<name>A0ABP8ZDQ7_9ACTN</name>
<feature type="domain" description="PBP" evidence="2">
    <location>
        <begin position="150"/>
        <end position="310"/>
    </location>
</feature>
<dbReference type="SUPFAM" id="SSF53850">
    <property type="entry name" value="Periplasmic binding protein-like II"/>
    <property type="match status" value="1"/>
</dbReference>
<protein>
    <recommendedName>
        <fullName evidence="2">PBP domain-containing protein</fullName>
    </recommendedName>
</protein>
<proteinExistence type="predicted"/>
<evidence type="ECO:0000313" key="3">
    <source>
        <dbReference type="EMBL" id="GAA4753987.1"/>
    </source>
</evidence>
<keyword evidence="1" id="KW-0732">Signal</keyword>
<dbReference type="Proteomes" id="UP001499882">
    <property type="component" value="Unassembled WGS sequence"/>
</dbReference>
<sequence>MFMLDRPKSVGAAFVALATASTLALSLTPAEADFSPQPNDVVSTGSDIIQNSFNFLADGYHELPGYNTAGNRWRFVNFDSSGDAQGRSAFTDPRLLAGQWIDKFGETITDQEYKDLSDADKDLATKYIKQGDVKLLNPTISLRAGQDLVVRPSGGGGGGRDAIINDDQGWIDVGRSPDPLNETNQNTAQTNLGSKLIRVQIATDRQLIATAEDTNAPATISASDILKIYSGTITTWSQVTGYSGSAGAEKIIPLILPTDAGMWNTFLANVKRQNPGNSGFTGRANPNQIQVQQNDPTAITSLPAADRKNAIVPFPRGRFRTLNTGYYTATGTTNAYNTENGHRTATSAAGIKLLDGATNTDVNQPSAPYGGNFAYNAIVREKDLNSTTPWQPGSTLNWVKALFYNPDGPKPFVRTPAGEQLLTAAGVTPDYHVFGTNNAEIELD</sequence>
<dbReference type="InterPro" id="IPR024370">
    <property type="entry name" value="PBP_domain"/>
</dbReference>
<feature type="chain" id="PRO_5046301503" description="PBP domain-containing protein" evidence="1">
    <location>
        <begin position="33"/>
        <end position="444"/>
    </location>
</feature>
<keyword evidence="4" id="KW-1185">Reference proteome</keyword>
<dbReference type="Gene3D" id="3.40.190.10">
    <property type="entry name" value="Periplasmic binding protein-like II"/>
    <property type="match status" value="2"/>
</dbReference>
<comment type="caution">
    <text evidence="3">The sequence shown here is derived from an EMBL/GenBank/DDBJ whole genome shotgun (WGS) entry which is preliminary data.</text>
</comment>
<dbReference type="EMBL" id="BAABKN010000029">
    <property type="protein sequence ID" value="GAA4753987.1"/>
    <property type="molecule type" value="Genomic_DNA"/>
</dbReference>
<organism evidence="3 4">
    <name type="scientific">Nocardioides endophyticus</name>
    <dbReference type="NCBI Taxonomy" id="1353775"/>
    <lineage>
        <taxon>Bacteria</taxon>
        <taxon>Bacillati</taxon>
        <taxon>Actinomycetota</taxon>
        <taxon>Actinomycetes</taxon>
        <taxon>Propionibacteriales</taxon>
        <taxon>Nocardioidaceae</taxon>
        <taxon>Nocardioides</taxon>
    </lineage>
</organism>
<evidence type="ECO:0000256" key="1">
    <source>
        <dbReference type="SAM" id="SignalP"/>
    </source>
</evidence>